<comment type="caution">
    <text evidence="1">The sequence shown here is derived from an EMBL/GenBank/DDBJ whole genome shotgun (WGS) entry which is preliminary data.</text>
</comment>
<dbReference type="AlphaFoldDB" id="A0A5C8ZPQ1"/>
<dbReference type="RefSeq" id="WP_148069970.1">
    <property type="nucleotide sequence ID" value="NZ_VRZA01000008.1"/>
</dbReference>
<name>A0A5C8ZPQ1_9GAMM</name>
<evidence type="ECO:0000313" key="1">
    <source>
        <dbReference type="EMBL" id="TXS90255.1"/>
    </source>
</evidence>
<accession>A0A5C8ZPQ1</accession>
<evidence type="ECO:0008006" key="3">
    <source>
        <dbReference type="Google" id="ProtNLM"/>
    </source>
</evidence>
<gene>
    <name evidence="1" type="ORF">FV139_18525</name>
</gene>
<dbReference type="EMBL" id="VRZA01000008">
    <property type="protein sequence ID" value="TXS90255.1"/>
    <property type="molecule type" value="Genomic_DNA"/>
</dbReference>
<reference evidence="1 2" key="1">
    <citation type="submission" date="2019-08" db="EMBL/GenBank/DDBJ databases">
        <title>Parahaliea maris sp. nov., isolated from the surface seawater.</title>
        <authorList>
            <person name="Liu Y."/>
        </authorList>
    </citation>
    <scope>NUCLEOTIDE SEQUENCE [LARGE SCALE GENOMIC DNA]</scope>
    <source>
        <strain evidence="1 2">HSLHS9</strain>
    </source>
</reference>
<dbReference type="Proteomes" id="UP000321039">
    <property type="component" value="Unassembled WGS sequence"/>
</dbReference>
<sequence length="282" mass="30447">MWVDLRQYVAVALGVLWSASSGAGELLSFTACPVARDTGANTDLCFFTEYQGQRYALQGPSDWGRPELMHQVLVEGEVVEGEPVCGATVLSGRVSVLRERDLSCNEIVPFDGSVVGRARNLFERGSQAQRERAAGMMAALEENPALSIEAVIYDTPQPEPPQPPFTAQEMVIHFPFDSDRATGPDMMQFIAMLEYAVAAGGTVSIDAHQGESLTENAGVLAERQGMAAARASKLERIARRLGVPASSLHVTWRAENVPGDGRHDWESRRVDVAVIPPGGEAP</sequence>
<protein>
    <recommendedName>
        <fullName evidence="3">OmpA family protein</fullName>
    </recommendedName>
</protein>
<organism evidence="1 2">
    <name type="scientific">Parahaliea maris</name>
    <dbReference type="NCBI Taxonomy" id="2716870"/>
    <lineage>
        <taxon>Bacteria</taxon>
        <taxon>Pseudomonadati</taxon>
        <taxon>Pseudomonadota</taxon>
        <taxon>Gammaproteobacteria</taxon>
        <taxon>Cellvibrionales</taxon>
        <taxon>Halieaceae</taxon>
        <taxon>Parahaliea</taxon>
    </lineage>
</organism>
<keyword evidence="2" id="KW-1185">Reference proteome</keyword>
<proteinExistence type="predicted"/>
<evidence type="ECO:0000313" key="2">
    <source>
        <dbReference type="Proteomes" id="UP000321039"/>
    </source>
</evidence>